<organism evidence="2 3">
    <name type="scientific">Alterisphingorhabdus coralli</name>
    <dbReference type="NCBI Taxonomy" id="3071408"/>
    <lineage>
        <taxon>Bacteria</taxon>
        <taxon>Pseudomonadati</taxon>
        <taxon>Pseudomonadota</taxon>
        <taxon>Alphaproteobacteria</taxon>
        <taxon>Sphingomonadales</taxon>
        <taxon>Sphingomonadaceae</taxon>
        <taxon>Alterisphingorhabdus (ex Yan et al. 2024)</taxon>
    </lineage>
</organism>
<evidence type="ECO:0000313" key="2">
    <source>
        <dbReference type="EMBL" id="WOE74580.1"/>
    </source>
</evidence>
<keyword evidence="3" id="KW-1185">Reference proteome</keyword>
<feature type="transmembrane region" description="Helical" evidence="1">
    <location>
        <begin position="141"/>
        <end position="163"/>
    </location>
</feature>
<keyword evidence="1" id="KW-1133">Transmembrane helix</keyword>
<feature type="transmembrane region" description="Helical" evidence="1">
    <location>
        <begin position="20"/>
        <end position="42"/>
    </location>
</feature>
<name>A0AA97I0U9_9SPHN</name>
<accession>A0AA97I0U9</accession>
<dbReference type="AlphaFoldDB" id="A0AA97I0U9"/>
<sequence length="179" mass="18679">MNTETLGKTTIWPASLGATTIMGCLMLACIFPFAAFATLAALTMKPRNGLALVTSVWAVNQAVGFLLLSFPWDAQAVGHGIAIFGATLLAFGAAHLVLRQNFASLTLRAGAALAAAFAVHQVALRAYAGYGGGAENFSAEIITAVGINDLLWFTGLISLRYIIAYMTGEKAISQIAPAQ</sequence>
<dbReference type="EMBL" id="CP136594">
    <property type="protein sequence ID" value="WOE74580.1"/>
    <property type="molecule type" value="Genomic_DNA"/>
</dbReference>
<feature type="transmembrane region" description="Helical" evidence="1">
    <location>
        <begin position="49"/>
        <end position="70"/>
    </location>
</feature>
<protein>
    <submittedName>
        <fullName evidence="2">Uncharacterized protein</fullName>
    </submittedName>
</protein>
<gene>
    <name evidence="2" type="ORF">RB602_12085</name>
</gene>
<evidence type="ECO:0000313" key="3">
    <source>
        <dbReference type="Proteomes" id="UP001302429"/>
    </source>
</evidence>
<dbReference type="KEGG" id="acoa:RB602_12085"/>
<feature type="transmembrane region" description="Helical" evidence="1">
    <location>
        <begin position="76"/>
        <end position="98"/>
    </location>
</feature>
<evidence type="ECO:0000256" key="1">
    <source>
        <dbReference type="SAM" id="Phobius"/>
    </source>
</evidence>
<dbReference type="RefSeq" id="WP_317080838.1">
    <property type="nucleotide sequence ID" value="NZ_CP136594.1"/>
</dbReference>
<proteinExistence type="predicted"/>
<feature type="transmembrane region" description="Helical" evidence="1">
    <location>
        <begin position="110"/>
        <end position="129"/>
    </location>
</feature>
<reference evidence="2 3" key="1">
    <citation type="submission" date="2023-10" db="EMBL/GenBank/DDBJ databases">
        <title>Complete genome sequence of a Sphingomonadaceae bacterium.</title>
        <authorList>
            <person name="Yan C."/>
        </authorList>
    </citation>
    <scope>NUCLEOTIDE SEQUENCE [LARGE SCALE GENOMIC DNA]</scope>
    <source>
        <strain evidence="2 3">SCSIO 66989</strain>
    </source>
</reference>
<keyword evidence="1" id="KW-0812">Transmembrane</keyword>
<dbReference type="Proteomes" id="UP001302429">
    <property type="component" value="Chromosome"/>
</dbReference>
<keyword evidence="1" id="KW-0472">Membrane</keyword>